<evidence type="ECO:0000313" key="7">
    <source>
        <dbReference type="Proteomes" id="UP000030764"/>
    </source>
</evidence>
<dbReference type="GO" id="GO:0004445">
    <property type="term" value="F:inositol-polyphosphate 5-phosphatase activity"/>
    <property type="evidence" value="ECO:0007669"/>
    <property type="project" value="UniProtKB-EC"/>
</dbReference>
<dbReference type="AlphaFoldDB" id="A0A085M4H2"/>
<dbReference type="EC" id="3.1.3.56" evidence="1"/>
<comment type="similarity">
    <text evidence="3">Belongs to the inositol 1,4,5-trisphosphate 5-phosphatase type I family.</text>
</comment>
<sequence>MRSSVLRIDLPFMESSTFLFLTANIGSLFGKVKMLQEGWFTEVVKVITKKRPLVLAFHFQEVGGKEFKFHMEQMKPFIRLLYDKCSGQSGLNRGLAYVDEDFSSSDTFTALGTLYLFHDTLPSVEVFNFSTMKFEGLEHFEIYTESSGLPFFQKKRFLKDMFPKRLPSRKGFLRCHLKVDSFAFDLVNVHLFHDSCNIAAVEMSPSVFAKQRECGLKFIMDQINKCLPVEAPLVIFGDFNFRLDTKSLVENLLAPPSVAVQTVTQGDDGQPRVQYKHVRSGENLVDVRSKVFNHTMNIKNEALDQLFKLDREPKNHLGLREFPINFLPSYPFMEDIDKAGVYMNTRAPAWCDRVFLNDHAWRLAQLVPDPPVYDLIGKDTCMGDHKPVYLWVCLSFVPVKPRFSLLNSSQA</sequence>
<dbReference type="SUPFAM" id="SSF56219">
    <property type="entry name" value="DNase I-like"/>
    <property type="match status" value="1"/>
</dbReference>
<dbReference type="SMART" id="SM00128">
    <property type="entry name" value="IPPc"/>
    <property type="match status" value="1"/>
</dbReference>
<reference evidence="5 7" key="1">
    <citation type="journal article" date="2014" name="Nat. Genet.">
        <title>Genome and transcriptome of the porcine whipworm Trichuris suis.</title>
        <authorList>
            <person name="Jex A.R."/>
            <person name="Nejsum P."/>
            <person name="Schwarz E.M."/>
            <person name="Hu L."/>
            <person name="Young N.D."/>
            <person name="Hall R.S."/>
            <person name="Korhonen P.K."/>
            <person name="Liao S."/>
            <person name="Thamsborg S."/>
            <person name="Xia J."/>
            <person name="Xu P."/>
            <person name="Wang S."/>
            <person name="Scheerlinck J.P."/>
            <person name="Hofmann A."/>
            <person name="Sternberg P.W."/>
            <person name="Wang J."/>
            <person name="Gasser R.B."/>
        </authorList>
    </citation>
    <scope>NUCLEOTIDE SEQUENCE [LARGE SCALE GENOMIC DNA]</scope>
    <source>
        <strain evidence="6">DCEP-RM93F</strain>
        <strain evidence="5">DCEP-RM93M</strain>
    </source>
</reference>
<evidence type="ECO:0000256" key="1">
    <source>
        <dbReference type="ARBA" id="ARBA00012997"/>
    </source>
</evidence>
<organism evidence="5 7">
    <name type="scientific">Trichuris suis</name>
    <name type="common">pig whipworm</name>
    <dbReference type="NCBI Taxonomy" id="68888"/>
    <lineage>
        <taxon>Eukaryota</taxon>
        <taxon>Metazoa</taxon>
        <taxon>Ecdysozoa</taxon>
        <taxon>Nematoda</taxon>
        <taxon>Enoplea</taxon>
        <taxon>Dorylaimia</taxon>
        <taxon>Trichinellida</taxon>
        <taxon>Trichuridae</taxon>
        <taxon>Trichuris</taxon>
    </lineage>
</organism>
<accession>A0A085M4H2</accession>
<dbReference type="InterPro" id="IPR039737">
    <property type="entry name" value="INPP5A"/>
</dbReference>
<protein>
    <recommendedName>
        <fullName evidence="1">inositol-polyphosphate 5-phosphatase</fullName>
        <ecNumber evidence="1">3.1.3.56</ecNumber>
    </recommendedName>
</protein>
<dbReference type="PANTHER" id="PTHR12997:SF2">
    <property type="entry name" value="INOSITOL POLYPHOSPHATE-5-PHOSPHATASE A"/>
    <property type="match status" value="1"/>
</dbReference>
<dbReference type="Gene3D" id="3.60.10.10">
    <property type="entry name" value="Endonuclease/exonuclease/phosphatase"/>
    <property type="match status" value="1"/>
</dbReference>
<dbReference type="EMBL" id="KL363231">
    <property type="protein sequence ID" value="KFD52118.1"/>
    <property type="molecule type" value="Genomic_DNA"/>
</dbReference>
<proteinExistence type="inferred from homology"/>
<evidence type="ECO:0000313" key="5">
    <source>
        <dbReference type="EMBL" id="KFD52118.1"/>
    </source>
</evidence>
<keyword evidence="7" id="KW-1185">Reference proteome</keyword>
<name>A0A085M4H2_9BILA</name>
<dbReference type="Proteomes" id="UP000030764">
    <property type="component" value="Unassembled WGS sequence"/>
</dbReference>
<dbReference type="Pfam" id="PF22669">
    <property type="entry name" value="Exo_endo_phos2"/>
    <property type="match status" value="1"/>
</dbReference>
<evidence type="ECO:0000256" key="2">
    <source>
        <dbReference type="ARBA" id="ARBA00022801"/>
    </source>
</evidence>
<keyword evidence="2" id="KW-0378">Hydrolase</keyword>
<evidence type="ECO:0000259" key="4">
    <source>
        <dbReference type="SMART" id="SM00128"/>
    </source>
</evidence>
<evidence type="ECO:0000256" key="3">
    <source>
        <dbReference type="ARBA" id="ARBA00023599"/>
    </source>
</evidence>
<feature type="domain" description="Inositol polyphosphate-related phosphatase" evidence="4">
    <location>
        <begin position="14"/>
        <end position="400"/>
    </location>
</feature>
<evidence type="ECO:0000313" key="6">
    <source>
        <dbReference type="EMBL" id="KFD61628.1"/>
    </source>
</evidence>
<dbReference type="InterPro" id="IPR000300">
    <property type="entry name" value="IPPc"/>
</dbReference>
<dbReference type="PANTHER" id="PTHR12997">
    <property type="entry name" value="TYPE I INOSITOL-1,4,5-TRISPHOSPHATE 5-PHOSPHATASE"/>
    <property type="match status" value="1"/>
</dbReference>
<dbReference type="GO" id="GO:0046856">
    <property type="term" value="P:phosphatidylinositol dephosphorylation"/>
    <property type="evidence" value="ECO:0007669"/>
    <property type="project" value="InterPro"/>
</dbReference>
<dbReference type="InterPro" id="IPR036691">
    <property type="entry name" value="Endo/exonu/phosph_ase_sf"/>
</dbReference>
<dbReference type="EMBL" id="KL367617">
    <property type="protein sequence ID" value="KFD61628.1"/>
    <property type="molecule type" value="Genomic_DNA"/>
</dbReference>
<gene>
    <name evidence="5" type="ORF">M513_06963</name>
    <name evidence="6" type="ORF">M514_06963</name>
</gene>
<dbReference type="Proteomes" id="UP000030758">
    <property type="component" value="Unassembled WGS sequence"/>
</dbReference>